<dbReference type="Proteomes" id="UP000011761">
    <property type="component" value="Unassembled WGS sequence"/>
</dbReference>
<evidence type="ECO:0008006" key="3">
    <source>
        <dbReference type="Google" id="ProtNLM"/>
    </source>
</evidence>
<proteinExistence type="predicted"/>
<sequence length="306" mass="35574">MIRCSITRHVQQLKYPAQACCFHNPLISRTNRVAMRTIYEDLPTDIWWTIARLLPESDLRHLRLVSKWLQHQMFTPFVKRSFSHVKLNLERQIDFQLDWLTKSPRIVSTVRSLTIVDQYADDMLHLLGPRGQPSIPPNKIDKIIQMVAPLSNLTTVTITGMDSTWLSDNFSGNFMSSAQWRGLRIRCLCLNYSVLTLSHFTLVLSAWRDSLRRLRLFSPQLTGRCWPLLLRFLQSLDLHECYLEHVPYLYLARETSPFGVLVGVVQRHRPVTNQQYYVLRQDRLLMHGPLAVKAGLREAIGAPDIE</sequence>
<dbReference type="KEGG" id="bcom:BAUCODRAFT_444430"/>
<evidence type="ECO:0000313" key="1">
    <source>
        <dbReference type="EMBL" id="EMC97227.1"/>
    </source>
</evidence>
<dbReference type="EMBL" id="KB445554">
    <property type="protein sequence ID" value="EMC97227.1"/>
    <property type="molecule type" value="Genomic_DNA"/>
</dbReference>
<reference evidence="1 2" key="1">
    <citation type="journal article" date="2012" name="PLoS Pathog.">
        <title>Diverse lifestyles and strategies of plant pathogenesis encoded in the genomes of eighteen Dothideomycetes fungi.</title>
        <authorList>
            <person name="Ohm R.A."/>
            <person name="Feau N."/>
            <person name="Henrissat B."/>
            <person name="Schoch C.L."/>
            <person name="Horwitz B.A."/>
            <person name="Barry K.W."/>
            <person name="Condon B.J."/>
            <person name="Copeland A.C."/>
            <person name="Dhillon B."/>
            <person name="Glaser F."/>
            <person name="Hesse C.N."/>
            <person name="Kosti I."/>
            <person name="LaButti K."/>
            <person name="Lindquist E.A."/>
            <person name="Lucas S."/>
            <person name="Salamov A.A."/>
            <person name="Bradshaw R.E."/>
            <person name="Ciuffetti L."/>
            <person name="Hamelin R.C."/>
            <person name="Kema G.H.J."/>
            <person name="Lawrence C."/>
            <person name="Scott J.A."/>
            <person name="Spatafora J.W."/>
            <person name="Turgeon B.G."/>
            <person name="de Wit P.J.G.M."/>
            <person name="Zhong S."/>
            <person name="Goodwin S.B."/>
            <person name="Grigoriev I.V."/>
        </authorList>
    </citation>
    <scope>NUCLEOTIDE SEQUENCE [LARGE SCALE GENOMIC DNA]</scope>
    <source>
        <strain evidence="1 2">UAMH 10762</strain>
    </source>
</reference>
<keyword evidence="2" id="KW-1185">Reference proteome</keyword>
<evidence type="ECO:0000313" key="2">
    <source>
        <dbReference type="Proteomes" id="UP000011761"/>
    </source>
</evidence>
<dbReference type="GeneID" id="19114389"/>
<dbReference type="SUPFAM" id="SSF52047">
    <property type="entry name" value="RNI-like"/>
    <property type="match status" value="1"/>
</dbReference>
<dbReference type="RefSeq" id="XP_007675713.1">
    <property type="nucleotide sequence ID" value="XM_007677523.1"/>
</dbReference>
<protein>
    <recommendedName>
        <fullName evidence="3">F-box domain-containing protein</fullName>
    </recommendedName>
</protein>
<dbReference type="HOGENOM" id="CLU_909075_0_0_1"/>
<organism evidence="1 2">
    <name type="scientific">Baudoinia panamericana (strain UAMH 10762)</name>
    <name type="common">Angels' share fungus</name>
    <name type="synonym">Baudoinia compniacensis (strain UAMH 10762)</name>
    <dbReference type="NCBI Taxonomy" id="717646"/>
    <lineage>
        <taxon>Eukaryota</taxon>
        <taxon>Fungi</taxon>
        <taxon>Dikarya</taxon>
        <taxon>Ascomycota</taxon>
        <taxon>Pezizomycotina</taxon>
        <taxon>Dothideomycetes</taxon>
        <taxon>Dothideomycetidae</taxon>
        <taxon>Mycosphaerellales</taxon>
        <taxon>Teratosphaeriaceae</taxon>
        <taxon>Baudoinia</taxon>
    </lineage>
</organism>
<name>M2LRW9_BAUPA</name>
<dbReference type="AlphaFoldDB" id="M2LRW9"/>
<gene>
    <name evidence="1" type="ORF">BAUCODRAFT_444430</name>
</gene>
<accession>M2LRW9</accession>